<dbReference type="GO" id="GO:0004175">
    <property type="term" value="F:endopeptidase activity"/>
    <property type="evidence" value="ECO:0007669"/>
    <property type="project" value="TreeGrafter"/>
</dbReference>
<dbReference type="Gene3D" id="3.30.750.44">
    <property type="match status" value="1"/>
</dbReference>
<dbReference type="GO" id="GO:0006508">
    <property type="term" value="P:proteolysis"/>
    <property type="evidence" value="ECO:0007669"/>
    <property type="project" value="UniProtKB-KW"/>
</dbReference>
<dbReference type="STRING" id="500610.SAMN02799615_00997"/>
<dbReference type="SMART" id="SM00245">
    <property type="entry name" value="TSPc"/>
    <property type="match status" value="1"/>
</dbReference>
<dbReference type="Gene3D" id="3.90.226.10">
    <property type="entry name" value="2-enoyl-CoA Hydratase, Chain A, domain 1"/>
    <property type="match status" value="1"/>
</dbReference>
<feature type="domain" description="Tail specific protease" evidence="1">
    <location>
        <begin position="336"/>
        <end position="543"/>
    </location>
</feature>
<keyword evidence="2" id="KW-0378">Hydrolase</keyword>
<reference evidence="3" key="1">
    <citation type="submission" date="2016-10" db="EMBL/GenBank/DDBJ databases">
        <authorList>
            <person name="Varghese N."/>
            <person name="Submissions S."/>
        </authorList>
    </citation>
    <scope>NUCLEOTIDE SEQUENCE [LARGE SCALE GENOMIC DNA]</scope>
    <source>
        <strain evidence="3">UNC178MFTsu3.1</strain>
    </source>
</reference>
<keyword evidence="3" id="KW-1185">Reference proteome</keyword>
<protein>
    <submittedName>
        <fullName evidence="2">C-terminal processing protease CtpA/Prc, contains a PDZ domain</fullName>
    </submittedName>
</protein>
<evidence type="ECO:0000313" key="2">
    <source>
        <dbReference type="EMBL" id="SFE41770.1"/>
    </source>
</evidence>
<dbReference type="EMBL" id="FONH01000002">
    <property type="protein sequence ID" value="SFE41770.1"/>
    <property type="molecule type" value="Genomic_DNA"/>
</dbReference>
<dbReference type="AlphaFoldDB" id="A0A1I2AG18"/>
<dbReference type="Proteomes" id="UP000199477">
    <property type="component" value="Unassembled WGS sequence"/>
</dbReference>
<dbReference type="GO" id="GO:0008236">
    <property type="term" value="F:serine-type peptidase activity"/>
    <property type="evidence" value="ECO:0007669"/>
    <property type="project" value="InterPro"/>
</dbReference>
<organism evidence="2 3">
    <name type="scientific">Dyella marensis</name>
    <dbReference type="NCBI Taxonomy" id="500610"/>
    <lineage>
        <taxon>Bacteria</taxon>
        <taxon>Pseudomonadati</taxon>
        <taxon>Pseudomonadota</taxon>
        <taxon>Gammaproteobacteria</taxon>
        <taxon>Lysobacterales</taxon>
        <taxon>Rhodanobacteraceae</taxon>
        <taxon>Dyella</taxon>
    </lineage>
</organism>
<dbReference type="Pfam" id="PF03572">
    <property type="entry name" value="Peptidase_S41"/>
    <property type="match status" value="1"/>
</dbReference>
<dbReference type="InterPro" id="IPR029045">
    <property type="entry name" value="ClpP/crotonase-like_dom_sf"/>
</dbReference>
<gene>
    <name evidence="2" type="ORF">SAMN02799615_00997</name>
</gene>
<dbReference type="SUPFAM" id="SSF52096">
    <property type="entry name" value="ClpP/crotonase"/>
    <property type="match status" value="1"/>
</dbReference>
<dbReference type="PANTHER" id="PTHR32060:SF22">
    <property type="entry name" value="CARBOXYL-TERMINAL-PROCESSING PEPTIDASE 3, CHLOROPLASTIC"/>
    <property type="match status" value="1"/>
</dbReference>
<evidence type="ECO:0000313" key="3">
    <source>
        <dbReference type="Proteomes" id="UP000199477"/>
    </source>
</evidence>
<dbReference type="CDD" id="cd07562">
    <property type="entry name" value="Peptidase_S41_TRI"/>
    <property type="match status" value="1"/>
</dbReference>
<evidence type="ECO:0000259" key="1">
    <source>
        <dbReference type="SMART" id="SM00245"/>
    </source>
</evidence>
<keyword evidence="2" id="KW-0645">Protease</keyword>
<dbReference type="NCBIfam" id="NF047558">
    <property type="entry name" value="TPR_END_plus"/>
    <property type="match status" value="1"/>
</dbReference>
<proteinExistence type="predicted"/>
<name>A0A1I2AG18_9GAMM</name>
<accession>A0A1I2AG18</accession>
<dbReference type="PANTHER" id="PTHR32060">
    <property type="entry name" value="TAIL-SPECIFIC PROTEASE"/>
    <property type="match status" value="1"/>
</dbReference>
<sequence>MHGHLNGEDDMIKTWMRIGGLIFPLLACGSALGAEAQPASISAASLPGRYIESLKLHEAKRYADAAAMLEPFYAAGPEGMDWHWNAAMYQLARDEALAGRKEKAMDVLLAAQARGGSVPAEQLAADADLASLHGDPRFARLVEATHSQERLWAREPGQNLPFAPNLSDDAKIAGLSVLWSEARFNFAFFDRQPELDWNQAYLDFLPKVRATASTEDYYRLLMRFAALLKDGHTNVYPPESMRDAFYGRPGLRTQLVEHAVVVTRIDDPALPGQRWRVGDVLLKIDGEDIGRYAEREIAPYQSASTPQDLQVRTYDYALLSGHAGSRLRVTVRNAEGRQEERELMRLTLAERSKFRTNGASFKLRPDGVAVLTIDEFEDTEGTKALLANLPLVNASKGLVIDLRDNGGGSTPVDLLQVLTRDRIRGAMTRTRSYVAADRARGVLPGWTDVPPFEVPADPGHKVDVPIAVLTSARTFSAAEDFVAAFDAMHRGITVGETTAGSTGQPLFFPLPGGGSGRVCTRNDRGPDGMVFEGVGLHPDIAVLPTVEDIQRGVDAAVERAAGALLVRR</sequence>
<dbReference type="InterPro" id="IPR005151">
    <property type="entry name" value="Tail-specific_protease"/>
</dbReference>